<accession>H8GRT4</accession>
<dbReference type="InterPro" id="IPR056510">
    <property type="entry name" value="WapI"/>
</dbReference>
<dbReference type="PATRIC" id="fig|745776.4.peg.1240"/>
<dbReference type="Proteomes" id="UP000007575">
    <property type="component" value="Chromosome"/>
</dbReference>
<gene>
    <name evidence="1" type="ordered locus">DGo_CA1204</name>
</gene>
<dbReference type="KEGG" id="dgo:DGo_CA1204"/>
<sequence length="91" mass="10481">MTAELARFREELRMLYEQLDGEAGLWTIEPELKVRLTAQPNGGLKVEISLTPNQMTQEHTFFVALDQSYLPPVIHQISDILNRFPVRGEQN</sequence>
<evidence type="ECO:0000313" key="1">
    <source>
        <dbReference type="EMBL" id="AFD25131.1"/>
    </source>
</evidence>
<organism evidence="1 2">
    <name type="scientific">Deinococcus gobiensis (strain DSM 21396 / JCM 16679 / CGMCC 1.7299 / I-0)</name>
    <dbReference type="NCBI Taxonomy" id="745776"/>
    <lineage>
        <taxon>Bacteria</taxon>
        <taxon>Thermotogati</taxon>
        <taxon>Deinococcota</taxon>
        <taxon>Deinococci</taxon>
        <taxon>Deinococcales</taxon>
        <taxon>Deinococcaceae</taxon>
        <taxon>Deinococcus</taxon>
    </lineage>
</organism>
<dbReference type="HOGENOM" id="CLU_2422046_0_0_0"/>
<dbReference type="EMBL" id="CP002191">
    <property type="protein sequence ID" value="AFD25131.1"/>
    <property type="molecule type" value="Genomic_DNA"/>
</dbReference>
<proteinExistence type="predicted"/>
<protein>
    <submittedName>
        <fullName evidence="1">Uncharacterized protein</fullName>
    </submittedName>
</protein>
<dbReference type="STRING" id="745776.DGo_CA1204"/>
<keyword evidence="2" id="KW-1185">Reference proteome</keyword>
<name>H8GRT4_DEIGI</name>
<reference evidence="1 2" key="1">
    <citation type="journal article" date="2012" name="PLoS ONE">
        <title>Genome sequence and transcriptome analysis of the radioresistant bacterium Deinococcus gobiensis: insights into the extreme environmental adaptations.</title>
        <authorList>
            <person name="Yuan M."/>
            <person name="Chen M."/>
            <person name="Zhang W."/>
            <person name="Lu W."/>
            <person name="Wang J."/>
            <person name="Yang M."/>
            <person name="Zhao P."/>
            <person name="Tang R."/>
            <person name="Li X."/>
            <person name="Hao Y."/>
            <person name="Zhou Z."/>
            <person name="Zhan Y."/>
            <person name="Yu H."/>
            <person name="Teng C."/>
            <person name="Yan Y."/>
            <person name="Ping S."/>
            <person name="Wang Y."/>
            <person name="Lin M."/>
        </authorList>
    </citation>
    <scope>NUCLEOTIDE SEQUENCE [LARGE SCALE GENOMIC DNA]</scope>
    <source>
        <strain evidence="1 2">I-0</strain>
    </source>
</reference>
<evidence type="ECO:0000313" key="2">
    <source>
        <dbReference type="Proteomes" id="UP000007575"/>
    </source>
</evidence>
<dbReference type="Pfam" id="PF24716">
    <property type="entry name" value="WapI"/>
    <property type="match status" value="1"/>
</dbReference>
<dbReference type="AlphaFoldDB" id="H8GRT4"/>